<dbReference type="Proteomes" id="UP000184604">
    <property type="component" value="Chromosome"/>
</dbReference>
<reference evidence="5 6" key="1">
    <citation type="submission" date="2016-12" db="EMBL/GenBank/DDBJ databases">
        <title>Complete genome sequence of Clostridium kluyveri JZZ isolated from the pit mud of a Chinese flavor liquor-making factory.</title>
        <authorList>
            <person name="Wang Y."/>
        </authorList>
    </citation>
    <scope>NUCLEOTIDE SEQUENCE [LARGE SCALE GENOMIC DNA]</scope>
    <source>
        <strain evidence="5 6">JZZ</strain>
    </source>
</reference>
<dbReference type="InterPro" id="IPR006343">
    <property type="entry name" value="DnaB/C_C"/>
</dbReference>
<evidence type="ECO:0008006" key="7">
    <source>
        <dbReference type="Google" id="ProtNLM"/>
    </source>
</evidence>
<organism evidence="5 6">
    <name type="scientific">Clostridium kluyveri</name>
    <dbReference type="NCBI Taxonomy" id="1534"/>
    <lineage>
        <taxon>Bacteria</taxon>
        <taxon>Bacillati</taxon>
        <taxon>Bacillota</taxon>
        <taxon>Clostridia</taxon>
        <taxon>Eubacteriales</taxon>
        <taxon>Clostridiaceae</taxon>
        <taxon>Clostridium</taxon>
    </lineage>
</organism>
<dbReference type="PANTHER" id="PTHR37293">
    <property type="entry name" value="PHAGE REPLICATION PROTEIN-RELATED"/>
    <property type="match status" value="1"/>
</dbReference>
<dbReference type="InterPro" id="IPR034829">
    <property type="entry name" value="DnaD-like_sf"/>
</dbReference>
<dbReference type="OrthoDB" id="3199595at2"/>
<dbReference type="AlphaFoldDB" id="A0A1L5F8T3"/>
<protein>
    <recommendedName>
        <fullName evidence="7">Phage replisome organiser N-terminal domain-containing protein</fullName>
    </recommendedName>
</protein>
<dbReference type="Pfam" id="PF09681">
    <property type="entry name" value="Phage_rep_org_N"/>
    <property type="match status" value="1"/>
</dbReference>
<dbReference type="InterPro" id="IPR010056">
    <property type="entry name" value="Phage_rep_org__N"/>
</dbReference>
<evidence type="ECO:0000256" key="2">
    <source>
        <dbReference type="SAM" id="MobiDB-lite"/>
    </source>
</evidence>
<evidence type="ECO:0000256" key="1">
    <source>
        <dbReference type="ARBA" id="ARBA00093462"/>
    </source>
</evidence>
<feature type="region of interest" description="Disordered" evidence="2">
    <location>
        <begin position="263"/>
        <end position="287"/>
    </location>
</feature>
<feature type="domain" description="DnaB/C C-terminal" evidence="3">
    <location>
        <begin position="190"/>
        <end position="259"/>
    </location>
</feature>
<feature type="compositionally biased region" description="Basic and acidic residues" evidence="2">
    <location>
        <begin position="129"/>
        <end position="139"/>
    </location>
</feature>
<evidence type="ECO:0000259" key="3">
    <source>
        <dbReference type="Pfam" id="PF07261"/>
    </source>
</evidence>
<proteinExistence type="inferred from homology"/>
<feature type="domain" description="Phage replisome organiser N-terminal" evidence="4">
    <location>
        <begin position="6"/>
        <end position="124"/>
    </location>
</feature>
<dbReference type="EMBL" id="CP018335">
    <property type="protein sequence ID" value="APM39425.1"/>
    <property type="molecule type" value="Genomic_DNA"/>
</dbReference>
<gene>
    <name evidence="5" type="ORF">BS101_12065</name>
</gene>
<dbReference type="Gene3D" id="1.10.10.630">
    <property type="entry name" value="DnaD domain-like"/>
    <property type="match status" value="1"/>
</dbReference>
<sequence>MAEVKWIKLMTDMFDDEKIDYIQSLPEGDSILIIWIRLLTMAGKCNAGGYIFLTENIPYTIDALAHKFKKPESIIKLAFSTFTKLGMIELIENGPIFISNFTKYQNIEGLEKIKQREKEKLKKRKQREKLKELPPENNKEPNNVPGTIPGQSPGTPSYIRSRSKNIDLDNTVVVDLTIDHRDDNITTNYYKFFNENFHPITDFERQELESFEADGLTPGAIVMALKEAIDSNVRNMKFVKAVLHRYLDNNLLTVEAINADKENHKRKNKDTKSNAKINSKAYKPFGE</sequence>
<accession>A0A1L5F8T3</accession>
<comment type="similarity">
    <text evidence="1">Belongs to the DnaB/DnaD family.</text>
</comment>
<evidence type="ECO:0000313" key="5">
    <source>
        <dbReference type="EMBL" id="APM39425.1"/>
    </source>
</evidence>
<dbReference type="InterPro" id="IPR053162">
    <property type="entry name" value="DnaD"/>
</dbReference>
<evidence type="ECO:0000313" key="6">
    <source>
        <dbReference type="Proteomes" id="UP000184604"/>
    </source>
</evidence>
<name>A0A1L5F8T3_CLOKL</name>
<evidence type="ECO:0000259" key="4">
    <source>
        <dbReference type="Pfam" id="PF09681"/>
    </source>
</evidence>
<feature type="region of interest" description="Disordered" evidence="2">
    <location>
        <begin position="118"/>
        <end position="156"/>
    </location>
</feature>
<dbReference type="SUPFAM" id="SSF158499">
    <property type="entry name" value="DnaD domain-like"/>
    <property type="match status" value="1"/>
</dbReference>
<dbReference type="Pfam" id="PF07261">
    <property type="entry name" value="DnaB_2"/>
    <property type="match status" value="1"/>
</dbReference>
<dbReference type="NCBIfam" id="TIGR01714">
    <property type="entry name" value="phage_rep_org_N"/>
    <property type="match status" value="1"/>
</dbReference>
<dbReference type="NCBIfam" id="TIGR01446">
    <property type="entry name" value="DnaD_dom"/>
    <property type="match status" value="1"/>
</dbReference>
<dbReference type="PANTHER" id="PTHR37293:SF7">
    <property type="entry name" value="HYPOTHETICAL PHAGE PROTEIN"/>
    <property type="match status" value="1"/>
</dbReference>
<dbReference type="RefSeq" id="WP_073539049.1">
    <property type="nucleotide sequence ID" value="NZ_CP018335.1"/>
</dbReference>